<gene>
    <name evidence="1" type="ORF">HNQ55_002087</name>
</gene>
<proteinExistence type="predicted"/>
<dbReference type="AlphaFoldDB" id="A0A7X0NHH6"/>
<reference evidence="1 2" key="1">
    <citation type="submission" date="2020-08" db="EMBL/GenBank/DDBJ databases">
        <title>Genomic Encyclopedia of Type Strains, Phase IV (KMG-IV): sequencing the most valuable type-strain genomes for metagenomic binning, comparative biology and taxonomic classification.</title>
        <authorList>
            <person name="Goeker M."/>
        </authorList>
    </citation>
    <scope>NUCLEOTIDE SEQUENCE [LARGE SCALE GENOMIC DNA]</scope>
    <source>
        <strain evidence="1 2">DSM 26287</strain>
    </source>
</reference>
<dbReference type="Proteomes" id="UP000537141">
    <property type="component" value="Unassembled WGS sequence"/>
</dbReference>
<comment type="caution">
    <text evidence="1">The sequence shown here is derived from an EMBL/GenBank/DDBJ whole genome shotgun (WGS) entry which is preliminary data.</text>
</comment>
<evidence type="ECO:0000313" key="1">
    <source>
        <dbReference type="EMBL" id="MBB6543566.1"/>
    </source>
</evidence>
<protein>
    <submittedName>
        <fullName evidence="1">Uncharacterized protein</fullName>
    </submittedName>
</protein>
<organism evidence="1 2">
    <name type="scientific">Thalassotalea piscium</name>
    <dbReference type="NCBI Taxonomy" id="1230533"/>
    <lineage>
        <taxon>Bacteria</taxon>
        <taxon>Pseudomonadati</taxon>
        <taxon>Pseudomonadota</taxon>
        <taxon>Gammaproteobacteria</taxon>
        <taxon>Alteromonadales</taxon>
        <taxon>Colwelliaceae</taxon>
        <taxon>Thalassotalea</taxon>
    </lineage>
</organism>
<keyword evidence="2" id="KW-1185">Reference proteome</keyword>
<accession>A0A7X0NHH6</accession>
<evidence type="ECO:0000313" key="2">
    <source>
        <dbReference type="Proteomes" id="UP000537141"/>
    </source>
</evidence>
<dbReference type="EMBL" id="JACHHU010000016">
    <property type="protein sequence ID" value="MBB6543566.1"/>
    <property type="molecule type" value="Genomic_DNA"/>
</dbReference>
<name>A0A7X0NHH6_9GAMM</name>
<sequence length="29" mass="3308">MPPILGTIYVQKWFAGDKKNIELSIKTTD</sequence>